<dbReference type="GO" id="GO:0006865">
    <property type="term" value="P:amino acid transport"/>
    <property type="evidence" value="ECO:0007669"/>
    <property type="project" value="UniProtKB-KW"/>
</dbReference>
<evidence type="ECO:0000256" key="10">
    <source>
        <dbReference type="RuleBase" id="RU363032"/>
    </source>
</evidence>
<comment type="subcellular location">
    <subcellularLocation>
        <location evidence="2">Cell inner membrane</location>
        <topology evidence="2">Multi-pass membrane protein</topology>
    </subcellularLocation>
    <subcellularLocation>
        <location evidence="10">Cell membrane</location>
        <topology evidence="10">Multi-pass membrane protein</topology>
    </subcellularLocation>
</comment>
<evidence type="ECO:0000259" key="11">
    <source>
        <dbReference type="PROSITE" id="PS50928"/>
    </source>
</evidence>
<comment type="caution">
    <text evidence="12">The sequence shown here is derived from an EMBL/GenBank/DDBJ whole genome shotgun (WGS) entry which is preliminary data.</text>
</comment>
<dbReference type="OrthoDB" id="9809799at2"/>
<evidence type="ECO:0000256" key="8">
    <source>
        <dbReference type="ARBA" id="ARBA00022989"/>
    </source>
</evidence>
<dbReference type="GO" id="GO:0043190">
    <property type="term" value="C:ATP-binding cassette (ABC) transporter complex"/>
    <property type="evidence" value="ECO:0007669"/>
    <property type="project" value="InterPro"/>
</dbReference>
<evidence type="ECO:0000256" key="2">
    <source>
        <dbReference type="ARBA" id="ARBA00004429"/>
    </source>
</evidence>
<dbReference type="CDD" id="cd06261">
    <property type="entry name" value="TM_PBP2"/>
    <property type="match status" value="1"/>
</dbReference>
<comment type="function">
    <text evidence="1">Part of the binding-protein-dependent transport system for glutamine; probably responsible for the translocation of the substrate across the membrane.</text>
</comment>
<dbReference type="InterPro" id="IPR010065">
    <property type="entry name" value="AA_ABC_transptr_permease_3TM"/>
</dbReference>
<feature type="transmembrane region" description="Helical" evidence="10">
    <location>
        <begin position="191"/>
        <end position="209"/>
    </location>
</feature>
<dbReference type="RefSeq" id="WP_140589518.1">
    <property type="nucleotide sequence ID" value="NZ_VFRR01000024.1"/>
</dbReference>
<dbReference type="Gene3D" id="1.10.3720.10">
    <property type="entry name" value="MetI-like"/>
    <property type="match status" value="1"/>
</dbReference>
<evidence type="ECO:0000256" key="4">
    <source>
        <dbReference type="ARBA" id="ARBA00022448"/>
    </source>
</evidence>
<comment type="similarity">
    <text evidence="3">Belongs to the binding-protein-dependent transport system permease family. HisMQ subfamily.</text>
</comment>
<keyword evidence="7" id="KW-0029">Amino-acid transport</keyword>
<evidence type="ECO:0000256" key="6">
    <source>
        <dbReference type="ARBA" id="ARBA00022692"/>
    </source>
</evidence>
<feature type="transmembrane region" description="Helical" evidence="10">
    <location>
        <begin position="25"/>
        <end position="47"/>
    </location>
</feature>
<dbReference type="NCBIfam" id="TIGR01726">
    <property type="entry name" value="HEQRo_perm_3TM"/>
    <property type="match status" value="1"/>
</dbReference>
<feature type="transmembrane region" description="Helical" evidence="10">
    <location>
        <begin position="59"/>
        <end position="78"/>
    </location>
</feature>
<dbReference type="EMBL" id="VFRR01000024">
    <property type="protein sequence ID" value="TPE49467.1"/>
    <property type="molecule type" value="Genomic_DNA"/>
</dbReference>
<dbReference type="InterPro" id="IPR035906">
    <property type="entry name" value="MetI-like_sf"/>
</dbReference>
<dbReference type="Proteomes" id="UP000315901">
    <property type="component" value="Unassembled WGS sequence"/>
</dbReference>
<dbReference type="AlphaFoldDB" id="A0A501WQE4"/>
<evidence type="ECO:0000256" key="1">
    <source>
        <dbReference type="ARBA" id="ARBA00003159"/>
    </source>
</evidence>
<dbReference type="PANTHER" id="PTHR30614">
    <property type="entry name" value="MEMBRANE COMPONENT OF AMINO ACID ABC TRANSPORTER"/>
    <property type="match status" value="1"/>
</dbReference>
<gene>
    <name evidence="12" type="ORF">FJM67_11755</name>
</gene>
<keyword evidence="13" id="KW-1185">Reference proteome</keyword>
<dbReference type="Pfam" id="PF00528">
    <property type="entry name" value="BPD_transp_1"/>
    <property type="match status" value="1"/>
</dbReference>
<name>A0A501WQE4_9GAMM</name>
<evidence type="ECO:0000256" key="3">
    <source>
        <dbReference type="ARBA" id="ARBA00010072"/>
    </source>
</evidence>
<keyword evidence="9 10" id="KW-0472">Membrane</keyword>
<feature type="domain" description="ABC transmembrane type-1" evidence="11">
    <location>
        <begin position="21"/>
        <end position="210"/>
    </location>
</feature>
<dbReference type="SUPFAM" id="SSF161098">
    <property type="entry name" value="MetI-like"/>
    <property type="match status" value="1"/>
</dbReference>
<keyword evidence="6 10" id="KW-0812">Transmembrane</keyword>
<organism evidence="12 13">
    <name type="scientific">Maribrevibacterium harenarium</name>
    <dbReference type="NCBI Taxonomy" id="2589817"/>
    <lineage>
        <taxon>Bacteria</taxon>
        <taxon>Pseudomonadati</taxon>
        <taxon>Pseudomonadota</taxon>
        <taxon>Gammaproteobacteria</taxon>
        <taxon>Oceanospirillales</taxon>
        <taxon>Oceanospirillaceae</taxon>
        <taxon>Maribrevibacterium</taxon>
    </lineage>
</organism>
<dbReference type="InterPro" id="IPR000515">
    <property type="entry name" value="MetI-like"/>
</dbReference>
<reference evidence="12 13" key="1">
    <citation type="submission" date="2019-06" db="EMBL/GenBank/DDBJ databases">
        <title>A novel bacterium of genus Marinomonas, isolated from coastal sand.</title>
        <authorList>
            <person name="Huang H."/>
            <person name="Mo K."/>
            <person name="Hu Y."/>
        </authorList>
    </citation>
    <scope>NUCLEOTIDE SEQUENCE [LARGE SCALE GENOMIC DNA]</scope>
    <source>
        <strain evidence="12 13">HB171799</strain>
    </source>
</reference>
<feature type="transmembrane region" description="Helical" evidence="10">
    <location>
        <begin position="84"/>
        <end position="105"/>
    </location>
</feature>
<evidence type="ECO:0000313" key="13">
    <source>
        <dbReference type="Proteomes" id="UP000315901"/>
    </source>
</evidence>
<keyword evidence="5" id="KW-1003">Cell membrane</keyword>
<accession>A0A501WQE4</accession>
<dbReference type="PROSITE" id="PS50928">
    <property type="entry name" value="ABC_TM1"/>
    <property type="match status" value="1"/>
</dbReference>
<proteinExistence type="inferred from homology"/>
<evidence type="ECO:0000313" key="12">
    <source>
        <dbReference type="EMBL" id="TPE49467.1"/>
    </source>
</evidence>
<keyword evidence="8 10" id="KW-1133">Transmembrane helix</keyword>
<sequence length="220" mass="24415">MSYDIDFFYALRGIDQLLEGLKITLTLSAVSIIIGVTLGFVVCLLLMSRSRLLSFPAMTFIEIFRCTPALIQIVWIFYCVPMLFNVFLDPIVMGILALSLNLIAFNAEAYRAAIQSIPKAHLDASVALGLSPLQTQLYVILPQAVRLALPVLVTNGISIFQQSALVAIVAIEDLMYMGKMLSTETYRPIETFTLVALIYFAIALPAMFISNRLEKRLKVA</sequence>
<evidence type="ECO:0000256" key="5">
    <source>
        <dbReference type="ARBA" id="ARBA00022475"/>
    </source>
</evidence>
<feature type="transmembrane region" description="Helical" evidence="10">
    <location>
        <begin position="147"/>
        <end position="171"/>
    </location>
</feature>
<dbReference type="InterPro" id="IPR043429">
    <property type="entry name" value="ArtM/GltK/GlnP/TcyL/YhdX-like"/>
</dbReference>
<evidence type="ECO:0000256" key="9">
    <source>
        <dbReference type="ARBA" id="ARBA00023136"/>
    </source>
</evidence>
<dbReference type="PANTHER" id="PTHR30614:SF20">
    <property type="entry name" value="GLUTAMINE TRANSPORT SYSTEM PERMEASE PROTEIN GLNP"/>
    <property type="match status" value="1"/>
</dbReference>
<dbReference type="GO" id="GO:0022857">
    <property type="term" value="F:transmembrane transporter activity"/>
    <property type="evidence" value="ECO:0007669"/>
    <property type="project" value="InterPro"/>
</dbReference>
<evidence type="ECO:0000256" key="7">
    <source>
        <dbReference type="ARBA" id="ARBA00022970"/>
    </source>
</evidence>
<keyword evidence="4 10" id="KW-0813">Transport</keyword>
<protein>
    <submittedName>
        <fullName evidence="12">Amino acid ABC transporter permease</fullName>
    </submittedName>
</protein>